<accession>A0A1J1I9U7</accession>
<dbReference type="EMBL" id="CVRI01000045">
    <property type="protein sequence ID" value="CRK97024.1"/>
    <property type="molecule type" value="Genomic_DNA"/>
</dbReference>
<gene>
    <name evidence="1" type="ORF">CLUMA_CG010397</name>
</gene>
<name>A0A1J1I9U7_9DIPT</name>
<protein>
    <submittedName>
        <fullName evidence="1">CLUMA_CG010397, isoform A</fullName>
    </submittedName>
</protein>
<evidence type="ECO:0000313" key="2">
    <source>
        <dbReference type="Proteomes" id="UP000183832"/>
    </source>
</evidence>
<keyword evidence="2" id="KW-1185">Reference proteome</keyword>
<evidence type="ECO:0000313" key="1">
    <source>
        <dbReference type="EMBL" id="CRK97024.1"/>
    </source>
</evidence>
<proteinExistence type="predicted"/>
<organism evidence="1 2">
    <name type="scientific">Clunio marinus</name>
    <dbReference type="NCBI Taxonomy" id="568069"/>
    <lineage>
        <taxon>Eukaryota</taxon>
        <taxon>Metazoa</taxon>
        <taxon>Ecdysozoa</taxon>
        <taxon>Arthropoda</taxon>
        <taxon>Hexapoda</taxon>
        <taxon>Insecta</taxon>
        <taxon>Pterygota</taxon>
        <taxon>Neoptera</taxon>
        <taxon>Endopterygota</taxon>
        <taxon>Diptera</taxon>
        <taxon>Nematocera</taxon>
        <taxon>Chironomoidea</taxon>
        <taxon>Chironomidae</taxon>
        <taxon>Clunio</taxon>
    </lineage>
</organism>
<dbReference type="Proteomes" id="UP000183832">
    <property type="component" value="Unassembled WGS sequence"/>
</dbReference>
<sequence>MFPEFMIEHNVNLDIAEAIILGPRKVTPVSRKQNKNFSLTPQKQSFSALWKEMPNLALTQTGNIIKLSKHRVMRQVCSKVCAFAYTIRFKSRLRMNMEKLSIYSNACFLYYLPENTKSSDIS</sequence>
<reference evidence="1 2" key="1">
    <citation type="submission" date="2015-04" db="EMBL/GenBank/DDBJ databases">
        <authorList>
            <person name="Syromyatnikov M.Y."/>
            <person name="Popov V.N."/>
        </authorList>
    </citation>
    <scope>NUCLEOTIDE SEQUENCE [LARGE SCALE GENOMIC DNA]</scope>
</reference>
<dbReference type="AlphaFoldDB" id="A0A1J1I9U7"/>